<gene>
    <name evidence="3" type="ORF">MESS2_730104</name>
</gene>
<feature type="transmembrane region" description="Helical" evidence="1">
    <location>
        <begin position="7"/>
        <end position="25"/>
    </location>
</feature>
<dbReference type="GO" id="GO:0009103">
    <property type="term" value="P:lipopolysaccharide biosynthetic process"/>
    <property type="evidence" value="ECO:0007669"/>
    <property type="project" value="TreeGrafter"/>
</dbReference>
<keyword evidence="1" id="KW-0812">Transmembrane</keyword>
<protein>
    <recommendedName>
        <fullName evidence="2">Acyltransferase 3 domain-containing protein</fullName>
    </recommendedName>
</protein>
<evidence type="ECO:0000256" key="1">
    <source>
        <dbReference type="SAM" id="Phobius"/>
    </source>
</evidence>
<accession>M5EW77</accession>
<dbReference type="RefSeq" id="WP_008877084.1">
    <property type="nucleotide sequence ID" value="NZ_CAUM01000143.1"/>
</dbReference>
<evidence type="ECO:0000259" key="2">
    <source>
        <dbReference type="Pfam" id="PF01757"/>
    </source>
</evidence>
<dbReference type="PANTHER" id="PTHR23028:SF53">
    <property type="entry name" value="ACYL_TRANSF_3 DOMAIN-CONTAINING PROTEIN"/>
    <property type="match status" value="1"/>
</dbReference>
<dbReference type="OrthoDB" id="9796461at2"/>
<feature type="transmembrane region" description="Helical" evidence="1">
    <location>
        <begin position="317"/>
        <end position="335"/>
    </location>
</feature>
<feature type="domain" description="Acyltransferase 3" evidence="2">
    <location>
        <begin position="6"/>
        <end position="330"/>
    </location>
</feature>
<dbReference type="EMBL" id="CAUM01000143">
    <property type="protein sequence ID" value="CCV08208.1"/>
    <property type="molecule type" value="Genomic_DNA"/>
</dbReference>
<sequence>MGRDPQLDALRAIAVTMVMYSHFFAAGGSSFWGHIGVRLFFVLSGFLITRLLLEARAAAEFEASPALKSFYVRRALRIFPPYFAVLGFVWLVDLEQSRGSLAWHALYLSNFWFALRNEWTPWVLAHLWSLSIEEQFYIVWPLIVLLAPRRRLGSICIGVILLSLSYRFYWPVTGAPSLARDLLPPASMDALAAGALLAVHRTGTAQLPRWLRLGWPAFAAAFFVLQWFIPTPANSVQEWGRWLLLEVLPLAPLVAVVASCSPGLGGYRGRLAELPPLLALGRVSYGVYLYHPVVLSLAVKSQPWIPVNVSEQGPGRFLVAGTATVIVASVSWLLFERPLNSLKRYFPYVAPGAGAAVRASGGSSDAGWLAAGAYPPISPRISLDGRKSALARDLQRTDRN</sequence>
<dbReference type="GO" id="GO:0016747">
    <property type="term" value="F:acyltransferase activity, transferring groups other than amino-acyl groups"/>
    <property type="evidence" value="ECO:0007669"/>
    <property type="project" value="InterPro"/>
</dbReference>
<keyword evidence="1" id="KW-1133">Transmembrane helix</keyword>
<keyword evidence="4" id="KW-1185">Reference proteome</keyword>
<feature type="transmembrane region" description="Helical" evidence="1">
    <location>
        <begin position="31"/>
        <end position="53"/>
    </location>
</feature>
<name>M5EW77_9HYPH</name>
<dbReference type="InterPro" id="IPR050879">
    <property type="entry name" value="Acyltransferase_3"/>
</dbReference>
<dbReference type="PANTHER" id="PTHR23028">
    <property type="entry name" value="ACETYLTRANSFERASE"/>
    <property type="match status" value="1"/>
</dbReference>
<feature type="transmembrane region" description="Helical" evidence="1">
    <location>
        <begin position="277"/>
        <end position="297"/>
    </location>
</feature>
<keyword evidence="1" id="KW-0472">Membrane</keyword>
<dbReference type="eggNOG" id="COG1835">
    <property type="taxonomic scope" value="Bacteria"/>
</dbReference>
<feature type="transmembrane region" description="Helical" evidence="1">
    <location>
        <begin position="241"/>
        <end position="265"/>
    </location>
</feature>
<evidence type="ECO:0000313" key="3">
    <source>
        <dbReference type="EMBL" id="CCV08208.1"/>
    </source>
</evidence>
<reference evidence="3 4" key="1">
    <citation type="submission" date="2013-02" db="EMBL/GenBank/DDBJ databases">
        <authorList>
            <person name="Genoscope - CEA"/>
        </authorList>
    </citation>
    <scope>NUCLEOTIDE SEQUENCE [LARGE SCALE GENOMIC DNA]</scope>
    <source>
        <strain evidence="3 4">STM 2683</strain>
    </source>
</reference>
<organism evidence="3 4">
    <name type="scientific">Mesorhizobium metallidurans STM 2683</name>
    <dbReference type="NCBI Taxonomy" id="1297569"/>
    <lineage>
        <taxon>Bacteria</taxon>
        <taxon>Pseudomonadati</taxon>
        <taxon>Pseudomonadota</taxon>
        <taxon>Alphaproteobacteria</taxon>
        <taxon>Hyphomicrobiales</taxon>
        <taxon>Phyllobacteriaceae</taxon>
        <taxon>Mesorhizobium</taxon>
    </lineage>
</organism>
<dbReference type="Pfam" id="PF01757">
    <property type="entry name" value="Acyl_transf_3"/>
    <property type="match status" value="1"/>
</dbReference>
<comment type="caution">
    <text evidence="3">The sequence shown here is derived from an EMBL/GenBank/DDBJ whole genome shotgun (WGS) entry which is preliminary data.</text>
</comment>
<dbReference type="AlphaFoldDB" id="M5EW77"/>
<dbReference type="GO" id="GO:0016020">
    <property type="term" value="C:membrane"/>
    <property type="evidence" value="ECO:0007669"/>
    <property type="project" value="TreeGrafter"/>
</dbReference>
<dbReference type="InterPro" id="IPR002656">
    <property type="entry name" value="Acyl_transf_3_dom"/>
</dbReference>
<evidence type="ECO:0000313" key="4">
    <source>
        <dbReference type="Proteomes" id="UP000012062"/>
    </source>
</evidence>
<feature type="transmembrane region" description="Helical" evidence="1">
    <location>
        <begin position="211"/>
        <end position="229"/>
    </location>
</feature>
<proteinExistence type="predicted"/>
<dbReference type="STRING" id="1297569.MESS2_730104"/>
<dbReference type="Proteomes" id="UP000012062">
    <property type="component" value="Unassembled WGS sequence"/>
</dbReference>